<dbReference type="SMART" id="SM00317">
    <property type="entry name" value="SET"/>
    <property type="match status" value="1"/>
</dbReference>
<dbReference type="AlphaFoldDB" id="A0A8H7IYJ4"/>
<dbReference type="Gene3D" id="2.170.270.10">
    <property type="entry name" value="SET domain"/>
    <property type="match status" value="1"/>
</dbReference>
<reference evidence="3" key="2">
    <citation type="submission" date="2020-09" db="EMBL/GenBank/DDBJ databases">
        <title>Reference genome assembly for Australian Ascochyta lentis isolate Al4.</title>
        <authorList>
            <person name="Lee R.C."/>
            <person name="Farfan-Caceres L.M."/>
            <person name="Debler J.W."/>
            <person name="Williams A.H."/>
            <person name="Henares B.M."/>
        </authorList>
    </citation>
    <scope>NUCLEOTIDE SEQUENCE</scope>
    <source>
        <strain evidence="3">Al4</strain>
    </source>
</reference>
<keyword evidence="4" id="KW-1185">Reference proteome</keyword>
<evidence type="ECO:0000313" key="4">
    <source>
        <dbReference type="Proteomes" id="UP000651452"/>
    </source>
</evidence>
<dbReference type="SUPFAM" id="SSF82199">
    <property type="entry name" value="SET domain"/>
    <property type="match status" value="1"/>
</dbReference>
<keyword evidence="1" id="KW-0732">Signal</keyword>
<name>A0A8H7IYJ4_9PLEO</name>
<reference evidence="3" key="1">
    <citation type="submission" date="2018-12" db="EMBL/GenBank/DDBJ databases">
        <authorList>
            <person name="Syme R.A."/>
            <person name="Farfan-Caceres L."/>
            <person name="Lichtenzveig J."/>
        </authorList>
    </citation>
    <scope>NUCLEOTIDE SEQUENCE</scope>
    <source>
        <strain evidence="3">Al4</strain>
    </source>
</reference>
<feature type="domain" description="SET" evidence="2">
    <location>
        <begin position="49"/>
        <end position="200"/>
    </location>
</feature>
<dbReference type="Pfam" id="PF00856">
    <property type="entry name" value="SET"/>
    <property type="match status" value="1"/>
</dbReference>
<evidence type="ECO:0000256" key="1">
    <source>
        <dbReference type="SAM" id="SignalP"/>
    </source>
</evidence>
<feature type="signal peptide" evidence="1">
    <location>
        <begin position="1"/>
        <end position="18"/>
    </location>
</feature>
<comment type="caution">
    <text evidence="3">The sequence shown here is derived from an EMBL/GenBank/DDBJ whole genome shotgun (WGS) entry which is preliminary data.</text>
</comment>
<dbReference type="InterPro" id="IPR001214">
    <property type="entry name" value="SET_dom"/>
</dbReference>
<dbReference type="PANTHER" id="PTHR47332">
    <property type="entry name" value="SET DOMAIN-CONTAINING PROTEIN 5"/>
    <property type="match status" value="1"/>
</dbReference>
<dbReference type="InterPro" id="IPR046341">
    <property type="entry name" value="SET_dom_sf"/>
</dbReference>
<evidence type="ECO:0000313" key="3">
    <source>
        <dbReference type="EMBL" id="KAF9693227.1"/>
    </source>
</evidence>
<sequence>MLLYRFSAFSTFLAGAIAHTTCKLPIPSVPYTHGVPSWQASDFSCRGPPKVYVVEPSNGKGLGVFALHDLDVGDIVMRETPVIKIDPPDYVKGTGYPMGLVSKLVRKEFESLSPDDQAEVMSLTYHATEVEEATMDKLGIIFRTNAYNTDDQIGLFPKIARINHSCRPNTSYYWSKKLNKRVVYASRKIKKGEEFFVSYIGLLSTHEERQKRLDRYGFKCTCEACAAEQALKQVSDQRRVEISKAFMDFEPQLTLDVPKSKSARRQARKNAQASSQLAGLVEQEGLADYYAKAYRIAAISHARIEDWQPATVFANKGYKLKHMEDPESPYTAEMFSLTSSFIQSWESELKNQSSKKVSK</sequence>
<dbReference type="PANTHER" id="PTHR47332:SF4">
    <property type="entry name" value="SET DOMAIN-CONTAINING PROTEIN 5"/>
    <property type="match status" value="1"/>
</dbReference>
<dbReference type="Proteomes" id="UP000651452">
    <property type="component" value="Unassembled WGS sequence"/>
</dbReference>
<accession>A0A8H7IYJ4</accession>
<gene>
    <name evidence="3" type="ORF">EKO04_008721</name>
</gene>
<dbReference type="OrthoDB" id="265717at2759"/>
<dbReference type="EMBL" id="RZGK01000016">
    <property type="protein sequence ID" value="KAF9693227.1"/>
    <property type="molecule type" value="Genomic_DNA"/>
</dbReference>
<dbReference type="PROSITE" id="PS50280">
    <property type="entry name" value="SET"/>
    <property type="match status" value="1"/>
</dbReference>
<dbReference type="CDD" id="cd20071">
    <property type="entry name" value="SET_SMYD"/>
    <property type="match status" value="1"/>
</dbReference>
<proteinExistence type="predicted"/>
<dbReference type="InterPro" id="IPR053185">
    <property type="entry name" value="SET_domain_protein"/>
</dbReference>
<protein>
    <recommendedName>
        <fullName evidence="2">SET domain-containing protein</fullName>
    </recommendedName>
</protein>
<feature type="chain" id="PRO_5034520839" description="SET domain-containing protein" evidence="1">
    <location>
        <begin position="19"/>
        <end position="359"/>
    </location>
</feature>
<organism evidence="3 4">
    <name type="scientific">Ascochyta lentis</name>
    <dbReference type="NCBI Taxonomy" id="205686"/>
    <lineage>
        <taxon>Eukaryota</taxon>
        <taxon>Fungi</taxon>
        <taxon>Dikarya</taxon>
        <taxon>Ascomycota</taxon>
        <taxon>Pezizomycotina</taxon>
        <taxon>Dothideomycetes</taxon>
        <taxon>Pleosporomycetidae</taxon>
        <taxon>Pleosporales</taxon>
        <taxon>Pleosporineae</taxon>
        <taxon>Didymellaceae</taxon>
        <taxon>Ascochyta</taxon>
    </lineage>
</organism>
<evidence type="ECO:0000259" key="2">
    <source>
        <dbReference type="PROSITE" id="PS50280"/>
    </source>
</evidence>